<protein>
    <submittedName>
        <fullName evidence="4">Transglycosylase SLT domain-containing protein</fullName>
    </submittedName>
</protein>
<accession>A0A6N9NKX1</accession>
<evidence type="ECO:0000313" key="5">
    <source>
        <dbReference type="Proteomes" id="UP000470771"/>
    </source>
</evidence>
<dbReference type="Pfam" id="PF01464">
    <property type="entry name" value="SLT"/>
    <property type="match status" value="1"/>
</dbReference>
<evidence type="ECO:0000256" key="1">
    <source>
        <dbReference type="ARBA" id="ARBA00007734"/>
    </source>
</evidence>
<dbReference type="InterPro" id="IPR023346">
    <property type="entry name" value="Lysozyme-like_dom_sf"/>
</dbReference>
<dbReference type="PANTHER" id="PTHR37423:SF2">
    <property type="entry name" value="MEMBRANE-BOUND LYTIC MUREIN TRANSGLYCOSYLASE C"/>
    <property type="match status" value="1"/>
</dbReference>
<evidence type="ECO:0000313" key="4">
    <source>
        <dbReference type="EMBL" id="NBG65807.1"/>
    </source>
</evidence>
<sequence>MTSNISKAGSYIITFLAGIGIVSLFSNAFDTSKEEQSYQERIDLNYNIYSLSIPEQVTFADEIIPLKDFELKERLDRELHVNTYFHSQTIIFFKRANRWFPVIEPILKEQNIPDDFKYLALIESGLDNVISPAGATGFWQFMKPTALEYGLEINEEVDERYNVEKATRAACKYLKKSYEKFGSWSLVAASYNAGMSRIESQLNRQMASSYWDLLLNTETERYVFRIAAVKIIFENPENFGFNIRKKDLYKSFNLYTDTITGSVENFAAYAKEKKINYKILKFFNPWLRENYLKNKSGNTYVIKLPQEGELN</sequence>
<reference evidence="4 5" key="1">
    <citation type="submission" date="2019-12" db="EMBL/GenBank/DDBJ databases">
        <authorList>
            <person name="Zhao J."/>
        </authorList>
    </citation>
    <scope>NUCLEOTIDE SEQUENCE [LARGE SCALE GENOMIC DNA]</scope>
    <source>
        <strain evidence="4 5">S-15</strain>
    </source>
</reference>
<dbReference type="Proteomes" id="UP000470771">
    <property type="component" value="Unassembled WGS sequence"/>
</dbReference>
<dbReference type="AlphaFoldDB" id="A0A6N9NKX1"/>
<dbReference type="CDD" id="cd16894">
    <property type="entry name" value="MltD-like"/>
    <property type="match status" value="1"/>
</dbReference>
<organism evidence="4 5">
    <name type="scientific">Acidiluteibacter ferrifornacis</name>
    <dbReference type="NCBI Taxonomy" id="2692424"/>
    <lineage>
        <taxon>Bacteria</taxon>
        <taxon>Pseudomonadati</taxon>
        <taxon>Bacteroidota</taxon>
        <taxon>Flavobacteriia</taxon>
        <taxon>Flavobacteriales</taxon>
        <taxon>Cryomorphaceae</taxon>
        <taxon>Acidiluteibacter</taxon>
    </lineage>
</organism>
<comment type="caution">
    <text evidence="4">The sequence shown here is derived from an EMBL/GenBank/DDBJ whole genome shotgun (WGS) entry which is preliminary data.</text>
</comment>
<dbReference type="RefSeq" id="WP_160632768.1">
    <property type="nucleotide sequence ID" value="NZ_WWNE01000006.1"/>
</dbReference>
<dbReference type="SUPFAM" id="SSF53955">
    <property type="entry name" value="Lysozyme-like"/>
    <property type="match status" value="1"/>
</dbReference>
<keyword evidence="2" id="KW-0812">Transmembrane</keyword>
<keyword evidence="2" id="KW-0472">Membrane</keyword>
<feature type="domain" description="Transglycosylase SLT" evidence="3">
    <location>
        <begin position="106"/>
        <end position="212"/>
    </location>
</feature>
<proteinExistence type="inferred from homology"/>
<dbReference type="PANTHER" id="PTHR37423">
    <property type="entry name" value="SOLUBLE LYTIC MUREIN TRANSGLYCOSYLASE-RELATED"/>
    <property type="match status" value="1"/>
</dbReference>
<dbReference type="EMBL" id="WWNE01000006">
    <property type="protein sequence ID" value="NBG65807.1"/>
    <property type="molecule type" value="Genomic_DNA"/>
</dbReference>
<dbReference type="InterPro" id="IPR008258">
    <property type="entry name" value="Transglycosylase_SLT_dom_1"/>
</dbReference>
<keyword evidence="5" id="KW-1185">Reference proteome</keyword>
<feature type="transmembrane region" description="Helical" evidence="2">
    <location>
        <begin position="12"/>
        <end position="29"/>
    </location>
</feature>
<gene>
    <name evidence="4" type="ORF">GQN54_06730</name>
</gene>
<keyword evidence="2" id="KW-1133">Transmembrane helix</keyword>
<evidence type="ECO:0000256" key="2">
    <source>
        <dbReference type="SAM" id="Phobius"/>
    </source>
</evidence>
<name>A0A6N9NKX1_9FLAO</name>
<dbReference type="Gene3D" id="1.10.530.10">
    <property type="match status" value="1"/>
</dbReference>
<comment type="similarity">
    <text evidence="1">Belongs to the transglycosylase Slt family.</text>
</comment>
<evidence type="ECO:0000259" key="3">
    <source>
        <dbReference type="Pfam" id="PF01464"/>
    </source>
</evidence>